<dbReference type="OrthoDB" id="1432662at2"/>
<organism evidence="2 3">
    <name type="scientific">Paracoccus contaminans</name>
    <dbReference type="NCBI Taxonomy" id="1945662"/>
    <lineage>
        <taxon>Bacteria</taxon>
        <taxon>Pseudomonadati</taxon>
        <taxon>Pseudomonadota</taxon>
        <taxon>Alphaproteobacteria</taxon>
        <taxon>Rhodobacterales</taxon>
        <taxon>Paracoccaceae</taxon>
        <taxon>Paracoccus</taxon>
    </lineage>
</organism>
<dbReference type="InterPro" id="IPR038725">
    <property type="entry name" value="YdaG_split_barrel_FMN-bd"/>
</dbReference>
<dbReference type="AlphaFoldDB" id="A0A1W6D045"/>
<reference evidence="2 3" key="1">
    <citation type="submission" date="2017-03" db="EMBL/GenBank/DDBJ databases">
        <title>Genome sequence of Paracoccus contaminans isolated from a water microcosm.</title>
        <authorList>
            <person name="Aurass P."/>
            <person name="Karste S."/>
            <person name="Trost E."/>
            <person name="Glaeser S.P."/>
            <person name="Kaempfer P."/>
            <person name="Flieger A."/>
        </authorList>
    </citation>
    <scope>NUCLEOTIDE SEQUENCE [LARGE SCALE GENOMIC DNA]</scope>
    <source>
        <strain evidence="3">RKI 16-01929T\LMG 29738T\CCM 8701T\CIP 111112T</strain>
    </source>
</reference>
<dbReference type="Proteomes" id="UP000193017">
    <property type="component" value="Chromosome"/>
</dbReference>
<dbReference type="PANTHER" id="PTHR34818">
    <property type="entry name" value="PROTEIN BLI-3"/>
    <property type="match status" value="1"/>
</dbReference>
<dbReference type="SUPFAM" id="SSF50475">
    <property type="entry name" value="FMN-binding split barrel"/>
    <property type="match status" value="1"/>
</dbReference>
<feature type="domain" description="General stress protein FMN-binding split barrel" evidence="1">
    <location>
        <begin position="9"/>
        <end position="135"/>
    </location>
</feature>
<dbReference type="KEGG" id="pcon:B0A89_13470"/>
<accession>A0A1W6D045</accession>
<evidence type="ECO:0000313" key="3">
    <source>
        <dbReference type="Proteomes" id="UP000193017"/>
    </source>
</evidence>
<sequence length="162" mass="18030">MPDDKQIEARFWKALRSDPIMMLGVDGVEDGFARPMAAVLDEDRSPIWFFVSTDNAIVDAIREGRRAIATVAIKGELYASIQGRLSLSDDRAMIDKLWNPGSAAWFKDGKDDPKLRLMRLDAEQAEIWLDGSSILAGVKSMLGIDPKEDYKDKQASISLQQG</sequence>
<dbReference type="STRING" id="1945662.B0A89_13470"/>
<dbReference type="EMBL" id="CP020612">
    <property type="protein sequence ID" value="ARJ70492.1"/>
    <property type="molecule type" value="Genomic_DNA"/>
</dbReference>
<dbReference type="Pfam" id="PF16242">
    <property type="entry name" value="Pyrid_ox_like"/>
    <property type="match status" value="1"/>
</dbReference>
<name>A0A1W6D045_9RHOB</name>
<evidence type="ECO:0000259" key="1">
    <source>
        <dbReference type="Pfam" id="PF16242"/>
    </source>
</evidence>
<protein>
    <submittedName>
        <fullName evidence="2">General stress protein</fullName>
    </submittedName>
</protein>
<proteinExistence type="predicted"/>
<dbReference type="InterPro" id="IPR012349">
    <property type="entry name" value="Split_barrel_FMN-bd"/>
</dbReference>
<dbReference type="RefSeq" id="WP_085378550.1">
    <property type="nucleotide sequence ID" value="NZ_CP020612.1"/>
</dbReference>
<dbReference type="InterPro" id="IPR052917">
    <property type="entry name" value="Stress-Dev_Protein"/>
</dbReference>
<keyword evidence="3" id="KW-1185">Reference proteome</keyword>
<dbReference type="PANTHER" id="PTHR34818:SF1">
    <property type="entry name" value="PROTEIN BLI-3"/>
    <property type="match status" value="1"/>
</dbReference>
<evidence type="ECO:0000313" key="2">
    <source>
        <dbReference type="EMBL" id="ARJ70492.1"/>
    </source>
</evidence>
<dbReference type="Gene3D" id="2.30.110.10">
    <property type="entry name" value="Electron Transport, Fmn-binding Protein, Chain A"/>
    <property type="match status" value="1"/>
</dbReference>
<gene>
    <name evidence="2" type="ORF">B0A89_13470</name>
</gene>